<dbReference type="EMBL" id="JBHSJB010000043">
    <property type="protein sequence ID" value="MFC5059696.1"/>
    <property type="molecule type" value="Genomic_DNA"/>
</dbReference>
<evidence type="ECO:0000256" key="2">
    <source>
        <dbReference type="SAM" id="MobiDB-lite"/>
    </source>
</evidence>
<reference evidence="4" key="1">
    <citation type="journal article" date="2019" name="Int. J. Syst. Evol. Microbiol.">
        <title>The Global Catalogue of Microorganisms (GCM) 10K type strain sequencing project: providing services to taxonomists for standard genome sequencing and annotation.</title>
        <authorList>
            <consortium name="The Broad Institute Genomics Platform"/>
            <consortium name="The Broad Institute Genome Sequencing Center for Infectious Disease"/>
            <person name="Wu L."/>
            <person name="Ma J."/>
        </authorList>
    </citation>
    <scope>NUCLEOTIDE SEQUENCE [LARGE SCALE GENOMIC DNA]</scope>
    <source>
        <strain evidence="4">KCTC 12848</strain>
    </source>
</reference>
<gene>
    <name evidence="3" type="ORF">ACFPFM_38775</name>
</gene>
<proteinExistence type="predicted"/>
<protein>
    <submittedName>
        <fullName evidence="3">YbaB/EbfC family nucleoid-associated protein</fullName>
    </submittedName>
</protein>
<dbReference type="InterPro" id="IPR036894">
    <property type="entry name" value="YbaB-like_sf"/>
</dbReference>
<feature type="compositionally biased region" description="Pro residues" evidence="2">
    <location>
        <begin position="116"/>
        <end position="128"/>
    </location>
</feature>
<sequence length="198" mass="21441">MREDLEQKLDRLTRLAAEKQQQADELQGQLANLRVTRQSPDGMLTATVTANGQLVDLRIDDRALRGGGRQLASNLLNVVFQATSEAAQQVQGLAAPLLEDSSIDPSQLGISATPPVQAPPQGFPPPQQQQPQGQFLQSATQQQPPYPPAPPAPQPPAQQPPSPQPPAPQPPQSRPARRPPVEEDPDEGTGTIYRRDTW</sequence>
<evidence type="ECO:0000256" key="1">
    <source>
        <dbReference type="SAM" id="Coils"/>
    </source>
</evidence>
<dbReference type="SUPFAM" id="SSF82607">
    <property type="entry name" value="YbaB-like"/>
    <property type="match status" value="1"/>
</dbReference>
<dbReference type="Proteomes" id="UP001595833">
    <property type="component" value="Unassembled WGS sequence"/>
</dbReference>
<dbReference type="Pfam" id="PF02575">
    <property type="entry name" value="YbaB_DNA_bd"/>
    <property type="match status" value="1"/>
</dbReference>
<feature type="coiled-coil region" evidence="1">
    <location>
        <begin position="2"/>
        <end position="36"/>
    </location>
</feature>
<keyword evidence="4" id="KW-1185">Reference proteome</keyword>
<feature type="region of interest" description="Disordered" evidence="2">
    <location>
        <begin position="103"/>
        <end position="198"/>
    </location>
</feature>
<dbReference type="RefSeq" id="WP_344043231.1">
    <property type="nucleotide sequence ID" value="NZ_BAAAKE010000042.1"/>
</dbReference>
<comment type="caution">
    <text evidence="3">The sequence shown here is derived from an EMBL/GenBank/DDBJ whole genome shotgun (WGS) entry which is preliminary data.</text>
</comment>
<dbReference type="InterPro" id="IPR004401">
    <property type="entry name" value="YbaB/EbfC"/>
</dbReference>
<name>A0ABV9YGK1_9PSEU</name>
<organism evidence="3 4">
    <name type="scientific">Saccharothrix xinjiangensis</name>
    <dbReference type="NCBI Taxonomy" id="204798"/>
    <lineage>
        <taxon>Bacteria</taxon>
        <taxon>Bacillati</taxon>
        <taxon>Actinomycetota</taxon>
        <taxon>Actinomycetes</taxon>
        <taxon>Pseudonocardiales</taxon>
        <taxon>Pseudonocardiaceae</taxon>
        <taxon>Saccharothrix</taxon>
    </lineage>
</organism>
<feature type="compositionally biased region" description="Pro residues" evidence="2">
    <location>
        <begin position="144"/>
        <end position="173"/>
    </location>
</feature>
<accession>A0ABV9YGK1</accession>
<dbReference type="Gene3D" id="3.30.1310.10">
    <property type="entry name" value="Nucleoid-associated protein YbaB-like domain"/>
    <property type="match status" value="1"/>
</dbReference>
<feature type="compositionally biased region" description="Low complexity" evidence="2">
    <location>
        <begin position="129"/>
        <end position="143"/>
    </location>
</feature>
<evidence type="ECO:0000313" key="4">
    <source>
        <dbReference type="Proteomes" id="UP001595833"/>
    </source>
</evidence>
<keyword evidence="1" id="KW-0175">Coiled coil</keyword>
<evidence type="ECO:0000313" key="3">
    <source>
        <dbReference type="EMBL" id="MFC5059696.1"/>
    </source>
</evidence>